<organism evidence="3 4">
    <name type="scientific">Schizothecium vesticola</name>
    <dbReference type="NCBI Taxonomy" id="314040"/>
    <lineage>
        <taxon>Eukaryota</taxon>
        <taxon>Fungi</taxon>
        <taxon>Dikarya</taxon>
        <taxon>Ascomycota</taxon>
        <taxon>Pezizomycotina</taxon>
        <taxon>Sordariomycetes</taxon>
        <taxon>Sordariomycetidae</taxon>
        <taxon>Sordariales</taxon>
        <taxon>Schizotheciaceae</taxon>
        <taxon>Schizothecium</taxon>
    </lineage>
</organism>
<feature type="chain" id="PRO_5041225565" description="DUF7136 domain-containing protein" evidence="1">
    <location>
        <begin position="32"/>
        <end position="263"/>
    </location>
</feature>
<accession>A0AA40BPP5</accession>
<dbReference type="Proteomes" id="UP001172155">
    <property type="component" value="Unassembled WGS sequence"/>
</dbReference>
<gene>
    <name evidence="3" type="ORF">B0T18DRAFT_394346</name>
</gene>
<reference evidence="3" key="1">
    <citation type="submission" date="2023-06" db="EMBL/GenBank/DDBJ databases">
        <title>Genome-scale phylogeny and comparative genomics of the fungal order Sordariales.</title>
        <authorList>
            <consortium name="Lawrence Berkeley National Laboratory"/>
            <person name="Hensen N."/>
            <person name="Bonometti L."/>
            <person name="Westerberg I."/>
            <person name="Brannstrom I.O."/>
            <person name="Guillou S."/>
            <person name="Cros-Aarteil S."/>
            <person name="Calhoun S."/>
            <person name="Haridas S."/>
            <person name="Kuo A."/>
            <person name="Mondo S."/>
            <person name="Pangilinan J."/>
            <person name="Riley R."/>
            <person name="LaButti K."/>
            <person name="Andreopoulos B."/>
            <person name="Lipzen A."/>
            <person name="Chen C."/>
            <person name="Yanf M."/>
            <person name="Daum C."/>
            <person name="Ng V."/>
            <person name="Clum A."/>
            <person name="Steindorff A."/>
            <person name="Ohm R."/>
            <person name="Martin F."/>
            <person name="Silar P."/>
            <person name="Natvig D."/>
            <person name="Lalanne C."/>
            <person name="Gautier V."/>
            <person name="Ament-velasquez S.L."/>
            <person name="Kruys A."/>
            <person name="Hutchinson M.I."/>
            <person name="Powell A.J."/>
            <person name="Barry K."/>
            <person name="Miller A.N."/>
            <person name="Grigoriev I.V."/>
            <person name="Debuchy R."/>
            <person name="Gladieux P."/>
            <person name="Thoren M.H."/>
            <person name="Johannesson H."/>
        </authorList>
    </citation>
    <scope>NUCLEOTIDE SEQUENCE</scope>
    <source>
        <strain evidence="3">SMH3187-1</strain>
    </source>
</reference>
<dbReference type="EMBL" id="JAUKUD010000007">
    <property type="protein sequence ID" value="KAK0737968.1"/>
    <property type="molecule type" value="Genomic_DNA"/>
</dbReference>
<proteinExistence type="predicted"/>
<evidence type="ECO:0000256" key="1">
    <source>
        <dbReference type="SAM" id="SignalP"/>
    </source>
</evidence>
<feature type="domain" description="DUF7136" evidence="2">
    <location>
        <begin position="36"/>
        <end position="211"/>
    </location>
</feature>
<keyword evidence="1" id="KW-0732">Signal</keyword>
<comment type="caution">
    <text evidence="3">The sequence shown here is derived from an EMBL/GenBank/DDBJ whole genome shotgun (WGS) entry which is preliminary data.</text>
</comment>
<dbReference type="InterPro" id="IPR055560">
    <property type="entry name" value="DUF7136"/>
</dbReference>
<dbReference type="AlphaFoldDB" id="A0AA40BPP5"/>
<keyword evidence="4" id="KW-1185">Reference proteome</keyword>
<evidence type="ECO:0000313" key="3">
    <source>
        <dbReference type="EMBL" id="KAK0737968.1"/>
    </source>
</evidence>
<evidence type="ECO:0000259" key="2">
    <source>
        <dbReference type="Pfam" id="PF23584"/>
    </source>
</evidence>
<sequence length="263" mass="28406">MSSNPPRWRARYPLSILLLLLSLFSVQPACAQSNTTATSMEVDLISPVANGVYRINPDRGLAVIVAIQNRQHGDPADWRFEWTAMRLTPDRPRFFVGGAVSASGTNIRGSVTHPLNQSASDPYLALSHPYIEPGTDKPTTHPTPPGEYEFTWNVQIGPWCEVLAVPRSREYSSNHFVSRGRFNFTVAEDAPWPVLTKTTAGEGDSCASVAGQVRRAVWAVCDDGERDGCAGAVPGDGECGAGGEGFQYHDVGRRADGDAEFGG</sequence>
<dbReference type="Pfam" id="PF23584">
    <property type="entry name" value="DUF7136"/>
    <property type="match status" value="1"/>
</dbReference>
<evidence type="ECO:0000313" key="4">
    <source>
        <dbReference type="Proteomes" id="UP001172155"/>
    </source>
</evidence>
<name>A0AA40BPP5_9PEZI</name>
<feature type="signal peptide" evidence="1">
    <location>
        <begin position="1"/>
        <end position="31"/>
    </location>
</feature>
<protein>
    <recommendedName>
        <fullName evidence="2">DUF7136 domain-containing protein</fullName>
    </recommendedName>
</protein>